<feature type="domain" description="PAC" evidence="9">
    <location>
        <begin position="289"/>
        <end position="341"/>
    </location>
</feature>
<proteinExistence type="predicted"/>
<dbReference type="EC" id="2.7.13.3" evidence="2"/>
<evidence type="ECO:0000256" key="6">
    <source>
        <dbReference type="SAM" id="Coils"/>
    </source>
</evidence>
<dbReference type="InterPro" id="IPR000014">
    <property type="entry name" value="PAS"/>
</dbReference>
<keyword evidence="4" id="KW-0808">Transferase</keyword>
<dbReference type="PRINTS" id="PR00344">
    <property type="entry name" value="BCTRLSENSOR"/>
</dbReference>
<feature type="domain" description="PAC" evidence="9">
    <location>
        <begin position="124"/>
        <end position="176"/>
    </location>
</feature>
<feature type="coiled-coil region" evidence="6">
    <location>
        <begin position="571"/>
        <end position="619"/>
    </location>
</feature>
<evidence type="ECO:0000256" key="1">
    <source>
        <dbReference type="ARBA" id="ARBA00000085"/>
    </source>
</evidence>
<dbReference type="Pfam" id="PF13426">
    <property type="entry name" value="PAS_9"/>
    <property type="match status" value="2"/>
</dbReference>
<dbReference type="InterPro" id="IPR004358">
    <property type="entry name" value="Sig_transdc_His_kin-like_C"/>
</dbReference>
<reference evidence="10 11" key="1">
    <citation type="submission" date="2019-08" db="EMBL/GenBank/DDBJ databases">
        <title>Genomes sequence of Algoriphagus aquimarinus ACAM450.</title>
        <authorList>
            <person name="Bowman J.P."/>
        </authorList>
    </citation>
    <scope>NUCLEOTIDE SEQUENCE [LARGE SCALE GENOMIC DNA]</scope>
    <source>
        <strain evidence="10 11">ACAM 450</strain>
    </source>
</reference>
<feature type="coiled-coil region" evidence="6">
    <location>
        <begin position="335"/>
        <end position="437"/>
    </location>
</feature>
<dbReference type="InterPro" id="IPR000700">
    <property type="entry name" value="PAS-assoc_C"/>
</dbReference>
<evidence type="ECO:0000259" key="9">
    <source>
        <dbReference type="PROSITE" id="PS50113"/>
    </source>
</evidence>
<sequence>MGEKEKRAAELVVARKELAFQNVEKAKRAAELGIANKELKQSEKLLKNSLKEVSDYISALDETTIIALTDKNGIIKKANSNFCKISKYREDELIGQDHRIINSGYHPKEFIRDLWETIASGKVWNGELKNKAKDGTFYWVDTTIVPFLNEQSKPYQFLAIRVDITKLKESEEQLKIVNKELTFQNEEKEKREAELVEANKELAFQNEEKDKRSAELIIANYARSLIEASLDPLVTISAEGKILDVNEASIKVTGVSRKKLIGTDFSNYFTESKKAQEGYRQVFEKGFVADYPLTIKHKNGNLTDVLYNASVYKDDKGNVLGVFAAARDVTEQKWAKDLRIANKELAFQNEEKEKRAAELVVANKELAFQNEEKEKRAAELDIANKELAFQNEEKDKRAAELVVANKELAFQNEEKEKRAAELDIANKELAFQNEEKDKRAAELVVANKELAFQNEEKDKRAAELVVANKELAFQNEEKEKRAAELDIANKELAFQNEEKDKRAAELVVANKELAFQNEEKEKRAAELDIANKELAFQNEEKDKRAAELVVANKELAFQNEEKDKRAAELVVANKELAFQNEEKEKRAAELDIANKELAFQNEEKEKRAAELVVANKELEAFNYISSHDLQEPLRKIQVFASCLITDESQNLSQKGKDYILRMEDAANRMQGLIADLLSYSRTISTERKFETVNLSTIIESVKKDFADTIEEKNAIIEVSEMCDAHIILFQFRQLLDNIIGNALKFAKHDLPPHIIIKSRIIIGSEENNQKLLSQKEYSHITITDNGIGFEPKYKDNIFELFKRLHDKEKIKGTGIGLTIVKKIVENHNGLITATSELNKGATFDIYIPYK</sequence>
<dbReference type="PANTHER" id="PTHR43304:SF1">
    <property type="entry name" value="PAC DOMAIN-CONTAINING PROTEIN"/>
    <property type="match status" value="1"/>
</dbReference>
<dbReference type="PROSITE" id="PS50113">
    <property type="entry name" value="PAC"/>
    <property type="match status" value="2"/>
</dbReference>
<feature type="coiled-coil region" evidence="6">
    <location>
        <begin position="466"/>
        <end position="542"/>
    </location>
</feature>
<dbReference type="InterPro" id="IPR005467">
    <property type="entry name" value="His_kinase_dom"/>
</dbReference>
<dbReference type="NCBIfam" id="TIGR00229">
    <property type="entry name" value="sensory_box"/>
    <property type="match status" value="2"/>
</dbReference>
<dbReference type="SUPFAM" id="SSF47384">
    <property type="entry name" value="Homodimeric domain of signal transducing histidine kinase"/>
    <property type="match status" value="1"/>
</dbReference>
<evidence type="ECO:0000259" key="7">
    <source>
        <dbReference type="PROSITE" id="PS50109"/>
    </source>
</evidence>
<feature type="domain" description="PAS" evidence="8">
    <location>
        <begin position="218"/>
        <end position="262"/>
    </location>
</feature>
<dbReference type="Gene3D" id="3.30.450.20">
    <property type="entry name" value="PAS domain"/>
    <property type="match status" value="1"/>
</dbReference>
<dbReference type="InterPro" id="IPR003661">
    <property type="entry name" value="HisK_dim/P_dom"/>
</dbReference>
<dbReference type="CDD" id="cd00082">
    <property type="entry name" value="HisKA"/>
    <property type="match status" value="1"/>
</dbReference>
<dbReference type="PANTHER" id="PTHR43304">
    <property type="entry name" value="PHYTOCHROME-LIKE PROTEIN CPH1"/>
    <property type="match status" value="1"/>
</dbReference>
<dbReference type="Pfam" id="PF02518">
    <property type="entry name" value="HATPase_c"/>
    <property type="match status" value="1"/>
</dbReference>
<dbReference type="SMART" id="SM00086">
    <property type="entry name" value="PAC"/>
    <property type="match status" value="2"/>
</dbReference>
<dbReference type="InterPro" id="IPR035965">
    <property type="entry name" value="PAS-like_dom_sf"/>
</dbReference>
<evidence type="ECO:0000256" key="5">
    <source>
        <dbReference type="ARBA" id="ARBA00022777"/>
    </source>
</evidence>
<evidence type="ECO:0000256" key="4">
    <source>
        <dbReference type="ARBA" id="ARBA00022679"/>
    </source>
</evidence>
<dbReference type="OrthoDB" id="9766459at2"/>
<dbReference type="Pfam" id="PF00512">
    <property type="entry name" value="HisKA"/>
    <property type="match status" value="1"/>
</dbReference>
<dbReference type="GO" id="GO:0000155">
    <property type="term" value="F:phosphorelay sensor kinase activity"/>
    <property type="evidence" value="ECO:0007669"/>
    <property type="project" value="InterPro"/>
</dbReference>
<evidence type="ECO:0000313" key="11">
    <source>
        <dbReference type="Proteomes" id="UP000321935"/>
    </source>
</evidence>
<accession>A0A5C7B129</accession>
<organism evidence="10 11">
    <name type="scientific">Algoriphagus aquimarinus</name>
    <dbReference type="NCBI Taxonomy" id="237018"/>
    <lineage>
        <taxon>Bacteria</taxon>
        <taxon>Pseudomonadati</taxon>
        <taxon>Bacteroidota</taxon>
        <taxon>Cytophagia</taxon>
        <taxon>Cytophagales</taxon>
        <taxon>Cyclobacteriaceae</taxon>
        <taxon>Algoriphagus</taxon>
    </lineage>
</organism>
<keyword evidence="3" id="KW-0597">Phosphoprotein</keyword>
<evidence type="ECO:0000313" key="10">
    <source>
        <dbReference type="EMBL" id="TXE13663.1"/>
    </source>
</evidence>
<keyword evidence="6" id="KW-0175">Coiled coil</keyword>
<comment type="catalytic activity">
    <reaction evidence="1">
        <text>ATP + protein L-histidine = ADP + protein N-phospho-L-histidine.</text>
        <dbReference type="EC" id="2.7.13.3"/>
    </reaction>
</comment>
<dbReference type="EMBL" id="VORW01000002">
    <property type="protein sequence ID" value="TXE13663.1"/>
    <property type="molecule type" value="Genomic_DNA"/>
</dbReference>
<dbReference type="SUPFAM" id="SSF55785">
    <property type="entry name" value="PYP-like sensor domain (PAS domain)"/>
    <property type="match status" value="2"/>
</dbReference>
<dbReference type="CDD" id="cd00130">
    <property type="entry name" value="PAS"/>
    <property type="match status" value="2"/>
</dbReference>
<gene>
    <name evidence="10" type="ORF">ESV85_06740</name>
</gene>
<dbReference type="Gene3D" id="1.10.287.130">
    <property type="match status" value="1"/>
</dbReference>
<feature type="coiled-coil region" evidence="6">
    <location>
        <begin position="167"/>
        <end position="215"/>
    </location>
</feature>
<protein>
    <recommendedName>
        <fullName evidence="2">histidine kinase</fullName>
        <ecNumber evidence="2">2.7.13.3</ecNumber>
    </recommendedName>
</protein>
<dbReference type="InterPro" id="IPR003594">
    <property type="entry name" value="HATPase_dom"/>
</dbReference>
<dbReference type="InterPro" id="IPR052162">
    <property type="entry name" value="Sensor_kinase/Photoreceptor"/>
</dbReference>
<evidence type="ECO:0000256" key="2">
    <source>
        <dbReference type="ARBA" id="ARBA00012438"/>
    </source>
</evidence>
<keyword evidence="5" id="KW-0418">Kinase</keyword>
<dbReference type="PROSITE" id="PS50112">
    <property type="entry name" value="PAS"/>
    <property type="match status" value="2"/>
</dbReference>
<dbReference type="SUPFAM" id="SSF55874">
    <property type="entry name" value="ATPase domain of HSP90 chaperone/DNA topoisomerase II/histidine kinase"/>
    <property type="match status" value="1"/>
</dbReference>
<feature type="domain" description="Histidine kinase" evidence="7">
    <location>
        <begin position="624"/>
        <end position="850"/>
    </location>
</feature>
<comment type="caution">
    <text evidence="10">The sequence shown here is derived from an EMBL/GenBank/DDBJ whole genome shotgun (WGS) entry which is preliminary data.</text>
</comment>
<dbReference type="SMART" id="SM00388">
    <property type="entry name" value="HisKA"/>
    <property type="match status" value="1"/>
</dbReference>
<dbReference type="SMART" id="SM00387">
    <property type="entry name" value="HATPase_c"/>
    <property type="match status" value="1"/>
</dbReference>
<dbReference type="InterPro" id="IPR036890">
    <property type="entry name" value="HATPase_C_sf"/>
</dbReference>
<name>A0A5C7B129_9BACT</name>
<dbReference type="SMART" id="SM00091">
    <property type="entry name" value="PAS"/>
    <property type="match status" value="2"/>
</dbReference>
<dbReference type="Gene3D" id="1.20.120.1640">
    <property type="match status" value="1"/>
</dbReference>
<feature type="domain" description="PAS" evidence="8">
    <location>
        <begin position="66"/>
        <end position="109"/>
    </location>
</feature>
<evidence type="ECO:0000256" key="3">
    <source>
        <dbReference type="ARBA" id="ARBA00022553"/>
    </source>
</evidence>
<dbReference type="InterPro" id="IPR036097">
    <property type="entry name" value="HisK_dim/P_sf"/>
</dbReference>
<dbReference type="Gene3D" id="3.30.565.10">
    <property type="entry name" value="Histidine kinase-like ATPase, C-terminal domain"/>
    <property type="match status" value="1"/>
</dbReference>
<dbReference type="PROSITE" id="PS50109">
    <property type="entry name" value="HIS_KIN"/>
    <property type="match status" value="1"/>
</dbReference>
<dbReference type="RefSeq" id="WP_146915968.1">
    <property type="nucleotide sequence ID" value="NZ_VORW01000002.1"/>
</dbReference>
<dbReference type="AlphaFoldDB" id="A0A5C7B129"/>
<dbReference type="InterPro" id="IPR001610">
    <property type="entry name" value="PAC"/>
</dbReference>
<evidence type="ECO:0000259" key="8">
    <source>
        <dbReference type="PROSITE" id="PS50112"/>
    </source>
</evidence>
<dbReference type="Proteomes" id="UP000321935">
    <property type="component" value="Unassembled WGS sequence"/>
</dbReference>